<gene>
    <name evidence="7" type="ORF">FFLO_00044</name>
</gene>
<dbReference type="InterPro" id="IPR011146">
    <property type="entry name" value="HIT-like"/>
</dbReference>
<evidence type="ECO:0000313" key="7">
    <source>
        <dbReference type="EMBL" id="KAG7580073.1"/>
    </source>
</evidence>
<accession>A0A8K0JS46</accession>
<dbReference type="PANTHER" id="PTHR12486">
    <property type="entry name" value="APRATAXIN-RELATED"/>
    <property type="match status" value="1"/>
</dbReference>
<evidence type="ECO:0000256" key="3">
    <source>
        <dbReference type="PIRSR" id="PIRSR601310-1"/>
    </source>
</evidence>
<organism evidence="7 8">
    <name type="scientific">Filobasidium floriforme</name>
    <dbReference type="NCBI Taxonomy" id="5210"/>
    <lineage>
        <taxon>Eukaryota</taxon>
        <taxon>Fungi</taxon>
        <taxon>Dikarya</taxon>
        <taxon>Basidiomycota</taxon>
        <taxon>Agaricomycotina</taxon>
        <taxon>Tremellomycetes</taxon>
        <taxon>Filobasidiales</taxon>
        <taxon>Filobasidiaceae</taxon>
        <taxon>Filobasidium</taxon>
    </lineage>
</organism>
<dbReference type="InterPro" id="IPR001310">
    <property type="entry name" value="Histidine_triad_HIT"/>
</dbReference>
<dbReference type="PRINTS" id="PR00332">
    <property type="entry name" value="HISTRIAD"/>
</dbReference>
<dbReference type="EMBL" id="JABELV010000001">
    <property type="protein sequence ID" value="KAG7580073.1"/>
    <property type="molecule type" value="Genomic_DNA"/>
</dbReference>
<dbReference type="GO" id="GO:0000166">
    <property type="term" value="F:nucleotide binding"/>
    <property type="evidence" value="ECO:0007669"/>
    <property type="project" value="UniProtKB-KW"/>
</dbReference>
<comment type="caution">
    <text evidence="7">The sequence shown here is derived from an EMBL/GenBank/DDBJ whole genome shotgun (WGS) entry which is preliminary data.</text>
</comment>
<dbReference type="Proteomes" id="UP000812966">
    <property type="component" value="Unassembled WGS sequence"/>
</dbReference>
<dbReference type="InterPro" id="IPR036265">
    <property type="entry name" value="HIT-like_sf"/>
</dbReference>
<dbReference type="Gene3D" id="3.30.428.10">
    <property type="entry name" value="HIT-like"/>
    <property type="match status" value="1"/>
</dbReference>
<evidence type="ECO:0000259" key="6">
    <source>
        <dbReference type="PROSITE" id="PS51084"/>
    </source>
</evidence>
<evidence type="ECO:0000256" key="4">
    <source>
        <dbReference type="PIRSR" id="PIRSR601310-3"/>
    </source>
</evidence>
<feature type="short sequence motif" description="Histidine triad motif" evidence="4 5">
    <location>
        <begin position="134"/>
        <end position="138"/>
    </location>
</feature>
<dbReference type="AlphaFoldDB" id="A0A8K0JS46"/>
<evidence type="ECO:0000256" key="2">
    <source>
        <dbReference type="ARBA" id="ARBA00022801"/>
    </source>
</evidence>
<evidence type="ECO:0000256" key="5">
    <source>
        <dbReference type="PROSITE-ProRule" id="PRU00464"/>
    </source>
</evidence>
<keyword evidence="2" id="KW-0378">Hydrolase</keyword>
<evidence type="ECO:0000256" key="1">
    <source>
        <dbReference type="ARBA" id="ARBA00022741"/>
    </source>
</evidence>
<keyword evidence="8" id="KW-1185">Reference proteome</keyword>
<dbReference type="SUPFAM" id="SSF54197">
    <property type="entry name" value="HIT-like"/>
    <property type="match status" value="1"/>
</dbReference>
<feature type="active site" description="Tele-AMP-histidine intermediate" evidence="3">
    <location>
        <position position="136"/>
    </location>
</feature>
<reference evidence="7" key="1">
    <citation type="submission" date="2020-04" db="EMBL/GenBank/DDBJ databases">
        <title>Analysis of mating type loci in Filobasidium floriforme.</title>
        <authorList>
            <person name="Nowrousian M."/>
        </authorList>
    </citation>
    <scope>NUCLEOTIDE SEQUENCE</scope>
    <source>
        <strain evidence="7">CBS 6242</strain>
    </source>
</reference>
<keyword evidence="1" id="KW-0547">Nucleotide-binding</keyword>
<proteinExistence type="predicted"/>
<sequence>MNSACFGIFTNIFTTPSTRNQATLPLLSGNMTDNDEPITKAGCIFCDVTVEKGFRVHDSTERLIAFHDRSPGAQTHILVIPRQHISTVKDLREHHIPLLTEMESFGHRILNDLGVSESGRRLGFHIPPFSSVHHIHLHALSLPLTHRWACVKYRNTRRGPSYLANPPQSEPTQANTVRVAEEARTGRVGKKWGWFVDVRDAKDILAAGKTIKVGSVRA</sequence>
<dbReference type="Pfam" id="PF11969">
    <property type="entry name" value="DcpS_C"/>
    <property type="match status" value="1"/>
</dbReference>
<name>A0A8K0JS46_9TREE</name>
<evidence type="ECO:0000313" key="8">
    <source>
        <dbReference type="Proteomes" id="UP000812966"/>
    </source>
</evidence>
<feature type="domain" description="HIT" evidence="6">
    <location>
        <begin position="44"/>
        <end position="149"/>
    </location>
</feature>
<protein>
    <recommendedName>
        <fullName evidence="6">HIT domain-containing protein</fullName>
    </recommendedName>
</protein>
<dbReference type="GO" id="GO:0016787">
    <property type="term" value="F:hydrolase activity"/>
    <property type="evidence" value="ECO:0007669"/>
    <property type="project" value="UniProtKB-KW"/>
</dbReference>
<dbReference type="PROSITE" id="PS51084">
    <property type="entry name" value="HIT_2"/>
    <property type="match status" value="1"/>
</dbReference>
<dbReference type="PANTHER" id="PTHR12486:SF5">
    <property type="entry name" value="ADENOSINE 5'-MONOPHOSPHORAMIDASE HINT3"/>
    <property type="match status" value="1"/>
</dbReference>